<dbReference type="OrthoDB" id="3468019at2759"/>
<keyword evidence="2" id="KW-1185">Reference proteome</keyword>
<dbReference type="AlphaFoldDB" id="A0A1W2TEM2"/>
<dbReference type="InterPro" id="IPR032710">
    <property type="entry name" value="NTF2-like_dom_sf"/>
</dbReference>
<organism evidence="1">
    <name type="scientific">Rosellinia necatrix</name>
    <name type="common">White root-rot fungus</name>
    <dbReference type="NCBI Taxonomy" id="77044"/>
    <lineage>
        <taxon>Eukaryota</taxon>
        <taxon>Fungi</taxon>
        <taxon>Dikarya</taxon>
        <taxon>Ascomycota</taxon>
        <taxon>Pezizomycotina</taxon>
        <taxon>Sordariomycetes</taxon>
        <taxon>Xylariomycetidae</taxon>
        <taxon>Xylariales</taxon>
        <taxon>Xylariaceae</taxon>
        <taxon>Rosellinia</taxon>
    </lineage>
</organism>
<proteinExistence type="predicted"/>
<accession>A0A1W2TEM2</accession>
<gene>
    <name evidence="1" type="ORF">SAMD00023353_1900970</name>
</gene>
<evidence type="ECO:0000313" key="2">
    <source>
        <dbReference type="Proteomes" id="UP000054516"/>
    </source>
</evidence>
<dbReference type="OMA" id="KMRFYQV"/>
<dbReference type="SUPFAM" id="SSF54427">
    <property type="entry name" value="NTF2-like"/>
    <property type="match status" value="1"/>
</dbReference>
<dbReference type="EMBL" id="DF977464">
    <property type="protein sequence ID" value="GAP86479.2"/>
    <property type="molecule type" value="Genomic_DNA"/>
</dbReference>
<protein>
    <submittedName>
        <fullName evidence="1">Putative phd finger domain-containing protein</fullName>
    </submittedName>
</protein>
<sequence>MMMDSAVIYPANLAVDERLKKFILRFYAISDDPSRNDEWVDCFAHDALFIIGQKTARGIHDIRRLRENMWEEVKSRKHRLDKVFPVRFEPPEGESEAPLEYMLHGSVDLERKNGETTTTDWAARAILGDGKGALKYALYQVYI</sequence>
<dbReference type="PANTHER" id="PTHR39401">
    <property type="entry name" value="SNOAL-LIKE DOMAIN-CONTAINING PROTEIN"/>
    <property type="match status" value="1"/>
</dbReference>
<name>A0A1W2TEM2_ROSNE</name>
<dbReference type="STRING" id="77044.A0A1W2TEM2"/>
<dbReference type="PANTHER" id="PTHR39401:SF1">
    <property type="entry name" value="SNOAL-LIKE DOMAIN-CONTAINING PROTEIN"/>
    <property type="match status" value="1"/>
</dbReference>
<evidence type="ECO:0000313" key="1">
    <source>
        <dbReference type="EMBL" id="GAP86479.2"/>
    </source>
</evidence>
<dbReference type="Proteomes" id="UP000054516">
    <property type="component" value="Unassembled WGS sequence"/>
</dbReference>
<reference evidence="1" key="1">
    <citation type="submission" date="2016-03" db="EMBL/GenBank/DDBJ databases">
        <title>Draft genome sequence of Rosellinia necatrix.</title>
        <authorList>
            <person name="Kanematsu S."/>
        </authorList>
    </citation>
    <scope>NUCLEOTIDE SEQUENCE [LARGE SCALE GENOMIC DNA]</scope>
    <source>
        <strain evidence="1">W97</strain>
    </source>
</reference>